<dbReference type="RefSeq" id="WP_209513127.1">
    <property type="nucleotide sequence ID" value="NZ_JAGGKS010000015.1"/>
</dbReference>
<reference evidence="1 2" key="1">
    <citation type="submission" date="2021-03" db="EMBL/GenBank/DDBJ databases">
        <title>Genomic Encyclopedia of Type Strains, Phase IV (KMG-IV): sequencing the most valuable type-strain genomes for metagenomic binning, comparative biology and taxonomic classification.</title>
        <authorList>
            <person name="Goeker M."/>
        </authorList>
    </citation>
    <scope>NUCLEOTIDE SEQUENCE [LARGE SCALE GENOMIC DNA]</scope>
    <source>
        <strain evidence="1 2">DSM 24004</strain>
    </source>
</reference>
<comment type="caution">
    <text evidence="1">The sequence shown here is derived from an EMBL/GenBank/DDBJ whole genome shotgun (WGS) entry which is preliminary data.</text>
</comment>
<protein>
    <recommendedName>
        <fullName evidence="3">DUF2262 domain-containing protein</fullName>
    </recommendedName>
</protein>
<sequence>MRLKDTKFLLNLLNDKMVDFYLEDDMFEIEGKAKAVKGEIIIEVLYAVEHIMEMSGEFLKIQDRNRKLFAQRIDTGKIFEMEINRVYDKLKDPIVEDFLEMKKLGVEQFFKKDTDTLVWFDDETEKWVIELNKINMYFCGERTSYSTLEQLFDSNKEYIDGIWQAVYFSSEAELVQIDISR</sequence>
<gene>
    <name evidence="1" type="ORF">J2Z76_003324</name>
</gene>
<evidence type="ECO:0008006" key="3">
    <source>
        <dbReference type="Google" id="ProtNLM"/>
    </source>
</evidence>
<keyword evidence="2" id="KW-1185">Reference proteome</keyword>
<evidence type="ECO:0000313" key="2">
    <source>
        <dbReference type="Proteomes" id="UP001519342"/>
    </source>
</evidence>
<dbReference type="EMBL" id="JAGGKS010000015">
    <property type="protein sequence ID" value="MBP1927422.1"/>
    <property type="molecule type" value="Genomic_DNA"/>
</dbReference>
<accession>A0ABS4GIJ7</accession>
<name>A0ABS4GIJ7_9FIRM</name>
<dbReference type="Proteomes" id="UP001519342">
    <property type="component" value="Unassembled WGS sequence"/>
</dbReference>
<proteinExistence type="predicted"/>
<evidence type="ECO:0000313" key="1">
    <source>
        <dbReference type="EMBL" id="MBP1927422.1"/>
    </source>
</evidence>
<organism evidence="1 2">
    <name type="scientific">Sedimentibacter acidaminivorans</name>
    <dbReference type="NCBI Taxonomy" id="913099"/>
    <lineage>
        <taxon>Bacteria</taxon>
        <taxon>Bacillati</taxon>
        <taxon>Bacillota</taxon>
        <taxon>Tissierellia</taxon>
        <taxon>Sedimentibacter</taxon>
    </lineage>
</organism>